<evidence type="ECO:0000313" key="2">
    <source>
        <dbReference type="Proteomes" id="UP001522662"/>
    </source>
</evidence>
<comment type="caution">
    <text evidence="1">The sequence shown here is derived from an EMBL/GenBank/DDBJ whole genome shotgun (WGS) entry which is preliminary data.</text>
</comment>
<evidence type="ECO:0000313" key="1">
    <source>
        <dbReference type="EMBL" id="MCJ8236927.1"/>
    </source>
</evidence>
<gene>
    <name evidence="1" type="ORF">MKJ03_01180</name>
</gene>
<geneLocation type="plasmid" evidence="1">
    <name>unnamed</name>
</geneLocation>
<dbReference type="RefSeq" id="WP_229573580.1">
    <property type="nucleotide sequence ID" value="NZ_CP128477.1"/>
</dbReference>
<name>A0ABT0CUX6_9HYPH</name>
<reference evidence="1 2" key="1">
    <citation type="submission" date="2022-03" db="EMBL/GenBank/DDBJ databases">
        <title>Rhizobium SSM4.3 sp. nov., isolated from Sediment (Gouqi Island).</title>
        <authorList>
            <person name="Chen G."/>
        </authorList>
    </citation>
    <scope>NUCLEOTIDE SEQUENCE [LARGE SCALE GENOMIC DNA]</scope>
    <source>
        <strain evidence="1 2">SSM4.3</strain>
        <plasmid evidence="1">unnamed</plasmid>
    </source>
</reference>
<dbReference type="EMBL" id="JALAYX010000001">
    <property type="protein sequence ID" value="MCJ8236927.1"/>
    <property type="molecule type" value="Genomic_DNA"/>
</dbReference>
<proteinExistence type="predicted"/>
<keyword evidence="1" id="KW-0614">Plasmid</keyword>
<organism evidence="1 2">
    <name type="scientific">Peteryoungia algae</name>
    <dbReference type="NCBI Taxonomy" id="2919917"/>
    <lineage>
        <taxon>Bacteria</taxon>
        <taxon>Pseudomonadati</taxon>
        <taxon>Pseudomonadota</taxon>
        <taxon>Alphaproteobacteria</taxon>
        <taxon>Hyphomicrobiales</taxon>
        <taxon>Rhizobiaceae</taxon>
        <taxon>Peteryoungia</taxon>
    </lineage>
</organism>
<keyword evidence="2" id="KW-1185">Reference proteome</keyword>
<sequence>MDETVAIESRSEFALWAIERAKEIVAQEGTSLALAARDMDEQGLREAGQNLGGAISAALLEVFDGLLGQDDQG</sequence>
<dbReference type="Proteomes" id="UP001522662">
    <property type="component" value="Unassembled WGS sequence"/>
</dbReference>
<protein>
    <submittedName>
        <fullName evidence="1">Uncharacterized protein</fullName>
    </submittedName>
</protein>
<accession>A0ABT0CUX6</accession>